<feature type="region of interest" description="Disordered" evidence="5">
    <location>
        <begin position="1305"/>
        <end position="1352"/>
    </location>
</feature>
<evidence type="ECO:0000313" key="7">
    <source>
        <dbReference type="Proteomes" id="UP000650467"/>
    </source>
</evidence>
<feature type="compositionally biased region" description="Acidic residues" evidence="5">
    <location>
        <begin position="1340"/>
        <end position="1352"/>
    </location>
</feature>
<feature type="compositionally biased region" description="Acidic residues" evidence="5">
    <location>
        <begin position="904"/>
        <end position="919"/>
    </location>
</feature>
<feature type="compositionally biased region" description="Basic and acidic residues" evidence="5">
    <location>
        <begin position="892"/>
        <end position="903"/>
    </location>
</feature>
<dbReference type="PROSITE" id="PS00095">
    <property type="entry name" value="C5_MTASE_2"/>
    <property type="match status" value="1"/>
</dbReference>
<dbReference type="GO" id="GO:0032259">
    <property type="term" value="P:methylation"/>
    <property type="evidence" value="ECO:0007669"/>
    <property type="project" value="UniProtKB-KW"/>
</dbReference>
<dbReference type="GO" id="GO:0005634">
    <property type="term" value="C:nucleus"/>
    <property type="evidence" value="ECO:0007669"/>
    <property type="project" value="TreeGrafter"/>
</dbReference>
<organism evidence="6 7">
    <name type="scientific">Chlamydomonas incerta</name>
    <dbReference type="NCBI Taxonomy" id="51695"/>
    <lineage>
        <taxon>Eukaryota</taxon>
        <taxon>Viridiplantae</taxon>
        <taxon>Chlorophyta</taxon>
        <taxon>core chlorophytes</taxon>
        <taxon>Chlorophyceae</taxon>
        <taxon>CS clade</taxon>
        <taxon>Chlamydomonadales</taxon>
        <taxon>Chlamydomonadaceae</taxon>
        <taxon>Chlamydomonas</taxon>
    </lineage>
</organism>
<evidence type="ECO:0000256" key="2">
    <source>
        <dbReference type="ARBA" id="ARBA00022603"/>
    </source>
</evidence>
<dbReference type="InterPro" id="IPR050390">
    <property type="entry name" value="C5-Methyltransferase"/>
</dbReference>
<dbReference type="PANTHER" id="PTHR10629:SF52">
    <property type="entry name" value="DNA (CYTOSINE-5)-METHYLTRANSFERASE 1"/>
    <property type="match status" value="1"/>
</dbReference>
<reference evidence="6" key="1">
    <citation type="journal article" date="2020" name="bioRxiv">
        <title>Comparative genomics of Chlamydomonas.</title>
        <authorList>
            <person name="Craig R.J."/>
            <person name="Hasan A.R."/>
            <person name="Ness R.W."/>
            <person name="Keightley P.D."/>
        </authorList>
    </citation>
    <scope>NUCLEOTIDE SEQUENCE</scope>
    <source>
        <strain evidence="6">SAG 7.73</strain>
    </source>
</reference>
<keyword evidence="4" id="KW-0949">S-adenosyl-L-methionine</keyword>
<feature type="compositionally biased region" description="Low complexity" evidence="5">
    <location>
        <begin position="940"/>
        <end position="954"/>
    </location>
</feature>
<dbReference type="InterPro" id="IPR001525">
    <property type="entry name" value="C5_MeTfrase"/>
</dbReference>
<feature type="region of interest" description="Disordered" evidence="5">
    <location>
        <begin position="1186"/>
        <end position="1214"/>
    </location>
</feature>
<protein>
    <recommendedName>
        <fullName evidence="1">DNA (cytosine-5-)-methyltransferase</fullName>
        <ecNumber evidence="1">2.1.1.37</ecNumber>
    </recommendedName>
</protein>
<feature type="compositionally biased region" description="Acidic residues" evidence="5">
    <location>
        <begin position="1309"/>
        <end position="1332"/>
    </location>
</feature>
<dbReference type="OrthoDB" id="551275at2759"/>
<evidence type="ECO:0000256" key="4">
    <source>
        <dbReference type="ARBA" id="ARBA00022691"/>
    </source>
</evidence>
<dbReference type="EC" id="2.1.1.37" evidence="1"/>
<evidence type="ECO:0000313" key="6">
    <source>
        <dbReference type="EMBL" id="KAG2436845.1"/>
    </source>
</evidence>
<evidence type="ECO:0000256" key="1">
    <source>
        <dbReference type="ARBA" id="ARBA00011975"/>
    </source>
</evidence>
<dbReference type="GO" id="GO:0044027">
    <property type="term" value="P:negative regulation of gene expression via chromosomal CpG island methylation"/>
    <property type="evidence" value="ECO:0007669"/>
    <property type="project" value="TreeGrafter"/>
</dbReference>
<dbReference type="Gene3D" id="3.40.50.150">
    <property type="entry name" value="Vaccinia Virus protein VP39"/>
    <property type="match status" value="1"/>
</dbReference>
<name>A0A835TDJ0_CHLIN</name>
<dbReference type="SUPFAM" id="SSF53335">
    <property type="entry name" value="S-adenosyl-L-methionine-dependent methyltransferases"/>
    <property type="match status" value="1"/>
</dbReference>
<dbReference type="GO" id="GO:0003886">
    <property type="term" value="F:DNA (cytosine-5-)-methyltransferase activity"/>
    <property type="evidence" value="ECO:0007669"/>
    <property type="project" value="UniProtKB-EC"/>
</dbReference>
<dbReference type="GO" id="GO:0003677">
    <property type="term" value="F:DNA binding"/>
    <property type="evidence" value="ECO:0007669"/>
    <property type="project" value="TreeGrafter"/>
</dbReference>
<dbReference type="Pfam" id="PF00145">
    <property type="entry name" value="DNA_methylase"/>
    <property type="match status" value="1"/>
</dbReference>
<dbReference type="PANTHER" id="PTHR10629">
    <property type="entry name" value="CYTOSINE-SPECIFIC METHYLTRANSFERASE"/>
    <property type="match status" value="1"/>
</dbReference>
<proteinExistence type="predicted"/>
<keyword evidence="3" id="KW-0808">Transferase</keyword>
<accession>A0A835TDJ0</accession>
<keyword evidence="2" id="KW-0489">Methyltransferase</keyword>
<keyword evidence="7" id="KW-1185">Reference proteome</keyword>
<feature type="compositionally biased region" description="Gly residues" evidence="5">
    <location>
        <begin position="275"/>
        <end position="285"/>
    </location>
</feature>
<feature type="region of interest" description="Disordered" evidence="5">
    <location>
        <begin position="892"/>
        <end position="1014"/>
    </location>
</feature>
<dbReference type="Gene3D" id="3.90.120.10">
    <property type="entry name" value="DNA Methylase, subunit A, domain 2"/>
    <property type="match status" value="1"/>
</dbReference>
<feature type="compositionally biased region" description="Acidic residues" evidence="5">
    <location>
        <begin position="967"/>
        <end position="1002"/>
    </location>
</feature>
<feature type="region of interest" description="Disordered" evidence="5">
    <location>
        <begin position="235"/>
        <end position="352"/>
    </location>
</feature>
<sequence>MVTRIDSPKDWDGKTVLPNHVQNHVKVSGFWFFLFNETAAGTLPCFKALKENEKDDKRRFVKVVLPYNQRLVYRSKDRYGDWCTELLLGDLRTRCEVLYSTTDVQMDQLGENVYVCCGTWDPAFSTCEEYPPPKPGLLRLASSPRPLPAAEASDLPGRALDKADGVPGKVVAGTIVPHFTANGAVPDHQALAVSQGQRAPHPDLNRFEPGDGLVLNVCAGVGGSTIAATRELAEAAMDQHQRMERERQAREKETQGNLGEESGPSVNSSSVADAGGRGQDSGGSSGDIADYAAERCKPGAGAGNEAAATGGSGSNRAEASCSQEGPGRGSRRGTARADETRPTSSLPRDSWKRLSDRWVCEPNLSALTSYIANHGLEATAVFLRITVAELLAFVQLVHAIVPHLEAVCAAGSARQAKGGGRGGGGRMAGKRKRGLPKGVIEWEVEDVVAVRLCHTVERDTHGQLPEELSIKGPQKQRNCWLEFLVEWRYDRAEDKEKWPDYPNDRFQWVSLQQVEDSPTLVLELLRRVLYTERLLPLRGTVLALGGGPPCQDLTGHNRSMHGKEVWGSPRNRIIGDILELVKFLEIPYVLIEQVRDAVRGDGAWRLFVRAKAQAHLGYQIRDAILHAPLQGCPQIRSRLITWMAAPGYQLPPFPRPEFSSMFAAMPDPDAAGTSGLTEPAKPYPLRRLCTVMPNSTPKAGEGTMLYPPQVIKDAVTSLPARSNYDMSPVAELGDSAPATALEHVLMQQQQPPPDGPSPEQRFACYLGNACGTVMQYAVAVLEQYRAGLAAELDAELQATGGGKSKRRVPSNATKAQKEAAYASVAVIVMSEELKDAAASMEEADLRKGHRDSLVAQGKQMVDAARTALQQALQRAPRCLELLQAALTRELRSDPETRELRSDPDEVVDLTLDSDSDYDVEPPQQPVRVKRRLLSGERSEPAAAAAPAPSAAASSGDTEVASDVGQVPEDEDEDADAAEEEDEDDESAAEEEADEDGLVEEDEEQKKPGMPLPNHVPYPMYLEEVQRAELLGTDTHGVKAFSGHALLAHQDMVLPCGLPVLTEAGKAKLKSCLEPGKSRAVTGVSVQAPYARLPYGVLANTACGTRATDPKRGACLHFRDHRVYTTRELASLQTFPYYFAFLTESVFGAHLKDHTGLITRAESVLKPAAVGLRWLLRVGPDVLAGKPLAPLAGQPKKGGAKGRTKGQQQQEEEEAWKPMKLKQAWWLQRRTISDELKQVGNSVPPLLAAALSRCLGLALLGREDFPTGQAYVPDPRWAEAWSWAAGDDTQSPACVYSMTRGLVGKVMAGPEEEAEAEEDDEEPLDVDEFEGEYDAPYADSTADEDGEESGSEE</sequence>
<dbReference type="EMBL" id="JAEHOC010000012">
    <property type="protein sequence ID" value="KAG2436845.1"/>
    <property type="molecule type" value="Genomic_DNA"/>
</dbReference>
<gene>
    <name evidence="6" type="ORF">HXX76_006365</name>
</gene>
<feature type="compositionally biased region" description="Polar residues" evidence="5">
    <location>
        <begin position="314"/>
        <end position="323"/>
    </location>
</feature>
<comment type="caution">
    <text evidence="6">The sequence shown here is derived from an EMBL/GenBank/DDBJ whole genome shotgun (WGS) entry which is preliminary data.</text>
</comment>
<evidence type="ECO:0000256" key="3">
    <source>
        <dbReference type="ARBA" id="ARBA00022679"/>
    </source>
</evidence>
<evidence type="ECO:0000256" key="5">
    <source>
        <dbReference type="SAM" id="MobiDB-lite"/>
    </source>
</evidence>
<dbReference type="InterPro" id="IPR031303">
    <property type="entry name" value="C5_meth_CS"/>
</dbReference>
<dbReference type="InterPro" id="IPR029063">
    <property type="entry name" value="SAM-dependent_MTases_sf"/>
</dbReference>
<dbReference type="Proteomes" id="UP000650467">
    <property type="component" value="Unassembled WGS sequence"/>
</dbReference>
<feature type="compositionally biased region" description="Basic and acidic residues" evidence="5">
    <location>
        <begin position="235"/>
        <end position="254"/>
    </location>
</feature>